<feature type="transmembrane region" description="Helical" evidence="1">
    <location>
        <begin position="6"/>
        <end position="27"/>
    </location>
</feature>
<name>A0A495ECG9_9FLAO</name>
<dbReference type="OrthoDB" id="1453462at2"/>
<dbReference type="RefSeq" id="WP_121063909.1">
    <property type="nucleotide sequence ID" value="NZ_RBIQ01000007.1"/>
</dbReference>
<comment type="caution">
    <text evidence="2">The sequence shown here is derived from an EMBL/GenBank/DDBJ whole genome shotgun (WGS) entry which is preliminary data.</text>
</comment>
<keyword evidence="1" id="KW-0812">Transmembrane</keyword>
<keyword evidence="1" id="KW-0472">Membrane</keyword>
<dbReference type="AlphaFoldDB" id="A0A495ECG9"/>
<dbReference type="Proteomes" id="UP000269412">
    <property type="component" value="Unassembled WGS sequence"/>
</dbReference>
<protein>
    <recommendedName>
        <fullName evidence="4">Attachment p12 family protein</fullName>
    </recommendedName>
</protein>
<evidence type="ECO:0000313" key="2">
    <source>
        <dbReference type="EMBL" id="RKR14574.1"/>
    </source>
</evidence>
<keyword evidence="3" id="KW-1185">Reference proteome</keyword>
<proteinExistence type="predicted"/>
<reference evidence="2 3" key="1">
    <citation type="submission" date="2018-10" db="EMBL/GenBank/DDBJ databases">
        <title>Genomic Encyclopedia of Archaeal and Bacterial Type Strains, Phase II (KMG-II): from individual species to whole genera.</title>
        <authorList>
            <person name="Goeker M."/>
        </authorList>
    </citation>
    <scope>NUCLEOTIDE SEQUENCE [LARGE SCALE GENOMIC DNA]</scope>
    <source>
        <strain evidence="2 3">DSM 25230</strain>
    </source>
</reference>
<gene>
    <name evidence="2" type="ORF">CLV91_0652</name>
</gene>
<sequence>MNTIIQDILVFATLFLAIGFLVKKFFLPKPIKVTKNKFTKSCGQEGGCGCS</sequence>
<organism evidence="2 3">
    <name type="scientific">Maribacter vaceletii</name>
    <dbReference type="NCBI Taxonomy" id="1206816"/>
    <lineage>
        <taxon>Bacteria</taxon>
        <taxon>Pseudomonadati</taxon>
        <taxon>Bacteroidota</taxon>
        <taxon>Flavobacteriia</taxon>
        <taxon>Flavobacteriales</taxon>
        <taxon>Flavobacteriaceae</taxon>
        <taxon>Maribacter</taxon>
    </lineage>
</organism>
<evidence type="ECO:0008006" key="4">
    <source>
        <dbReference type="Google" id="ProtNLM"/>
    </source>
</evidence>
<keyword evidence="1" id="KW-1133">Transmembrane helix</keyword>
<evidence type="ECO:0000256" key="1">
    <source>
        <dbReference type="SAM" id="Phobius"/>
    </source>
</evidence>
<dbReference type="EMBL" id="RBIQ01000007">
    <property type="protein sequence ID" value="RKR14574.1"/>
    <property type="molecule type" value="Genomic_DNA"/>
</dbReference>
<evidence type="ECO:0000313" key="3">
    <source>
        <dbReference type="Proteomes" id="UP000269412"/>
    </source>
</evidence>
<accession>A0A495ECG9</accession>